<proteinExistence type="predicted"/>
<dbReference type="AlphaFoldDB" id="A0AAI8YG46"/>
<keyword evidence="2" id="KW-1185">Reference proteome</keyword>
<dbReference type="EMBL" id="CAUWAG010000006">
    <property type="protein sequence ID" value="CAJ2503507.1"/>
    <property type="molecule type" value="Genomic_DNA"/>
</dbReference>
<reference evidence="1" key="1">
    <citation type="submission" date="2023-10" db="EMBL/GenBank/DDBJ databases">
        <authorList>
            <person name="Hackl T."/>
        </authorList>
    </citation>
    <scope>NUCLEOTIDE SEQUENCE</scope>
</reference>
<dbReference type="Proteomes" id="UP001295740">
    <property type="component" value="Unassembled WGS sequence"/>
</dbReference>
<protein>
    <submittedName>
        <fullName evidence="1">Uu.00g109010.m01.CDS01</fullName>
    </submittedName>
</protein>
<gene>
    <name evidence="1" type="ORF">KHLLAP_LOCUS3975</name>
</gene>
<organism evidence="1 2">
    <name type="scientific">Anthostomella pinea</name>
    <dbReference type="NCBI Taxonomy" id="933095"/>
    <lineage>
        <taxon>Eukaryota</taxon>
        <taxon>Fungi</taxon>
        <taxon>Dikarya</taxon>
        <taxon>Ascomycota</taxon>
        <taxon>Pezizomycotina</taxon>
        <taxon>Sordariomycetes</taxon>
        <taxon>Xylariomycetidae</taxon>
        <taxon>Xylariales</taxon>
        <taxon>Xylariaceae</taxon>
        <taxon>Anthostomella</taxon>
    </lineage>
</organism>
<evidence type="ECO:0000313" key="2">
    <source>
        <dbReference type="Proteomes" id="UP001295740"/>
    </source>
</evidence>
<evidence type="ECO:0000313" key="1">
    <source>
        <dbReference type="EMBL" id="CAJ2503507.1"/>
    </source>
</evidence>
<sequence length="112" mass="12240">MAPEDHIGTLMKRPAYPKCHSPASEHTFAALLQAECFDSNSRMDTRTAQDEGTIDDGSSIAPSCTTHAFEPDEDLIKAYHALHCASDAAFVQSFRGADITQAMLGFLNVYCR</sequence>
<name>A0AAI8YG46_9PEZI</name>
<accession>A0AAI8YG46</accession>
<comment type="caution">
    <text evidence="1">The sequence shown here is derived from an EMBL/GenBank/DDBJ whole genome shotgun (WGS) entry which is preliminary data.</text>
</comment>